<evidence type="ECO:0000259" key="4">
    <source>
        <dbReference type="PROSITE" id="PS50932"/>
    </source>
</evidence>
<keyword evidence="6" id="KW-1185">Reference proteome</keyword>
<evidence type="ECO:0000313" key="6">
    <source>
        <dbReference type="Proteomes" id="UP000184452"/>
    </source>
</evidence>
<dbReference type="Gene3D" id="1.10.260.40">
    <property type="entry name" value="lambda repressor-like DNA-binding domains"/>
    <property type="match status" value="1"/>
</dbReference>
<dbReference type="CDD" id="cd06267">
    <property type="entry name" value="PBP1_LacI_sugar_binding-like"/>
    <property type="match status" value="1"/>
</dbReference>
<feature type="domain" description="HTH lacI-type" evidence="4">
    <location>
        <begin position="9"/>
        <end position="66"/>
    </location>
</feature>
<dbReference type="PROSITE" id="PS50932">
    <property type="entry name" value="HTH_LACI_2"/>
    <property type="match status" value="1"/>
</dbReference>
<dbReference type="PANTHER" id="PTHR30146:SF153">
    <property type="entry name" value="LACTOSE OPERON REPRESSOR"/>
    <property type="match status" value="1"/>
</dbReference>
<dbReference type="InterPro" id="IPR046335">
    <property type="entry name" value="LacI/GalR-like_sensor"/>
</dbReference>
<dbReference type="Pfam" id="PF00356">
    <property type="entry name" value="LacI"/>
    <property type="match status" value="1"/>
</dbReference>
<dbReference type="EMBL" id="FQZK01000033">
    <property type="protein sequence ID" value="SHK78808.1"/>
    <property type="molecule type" value="Genomic_DNA"/>
</dbReference>
<dbReference type="SMART" id="SM00354">
    <property type="entry name" value="HTH_LACI"/>
    <property type="match status" value="1"/>
</dbReference>
<proteinExistence type="predicted"/>
<dbReference type="Pfam" id="PF13377">
    <property type="entry name" value="Peripla_BP_3"/>
    <property type="match status" value="1"/>
</dbReference>
<sequence>MTSSRPRPATIGDIARRAGVSTAAVSYVLNDAPGGARIPEETRERVRAAADEMGYVPGAGARSLRTGARDLVLYVRSDAAQGPLASEFLHGLSRALRGLGYTLMQYGAERDRGLEAARAWAALRPAAVLADDDRLTRAGVELLAKGGVPVVGLGSDPERARGTGLSTLVMDHRAIGRAAGRHLAGRGYRDLAAVLPAGPPLRAMGGERVEGVREAAAEAGAAVRVHDMAYSPESAAEVVAGWREEGLPRGVFGYNDEFSGLLLGALLDAGVRVPEEVGLVGADDLVLCRMLRPALSSVRMDGESSSATALRIAEVIAGGAEVHLSPWTPVPVRRAT</sequence>
<dbReference type="Gene3D" id="3.40.50.2300">
    <property type="match status" value="2"/>
</dbReference>
<accession>A0A1M6VBH4</accession>
<dbReference type="OrthoDB" id="3288692at2"/>
<reference evidence="5 6" key="1">
    <citation type="submission" date="2016-11" db="EMBL/GenBank/DDBJ databases">
        <authorList>
            <person name="Jaros S."/>
            <person name="Januszkiewicz K."/>
            <person name="Wedrychowicz H."/>
        </authorList>
    </citation>
    <scope>NUCLEOTIDE SEQUENCE [LARGE SCALE GENOMIC DNA]</scope>
    <source>
        <strain evidence="5 6">CGMCC 4.5723</strain>
    </source>
</reference>
<dbReference type="STRING" id="758803.SAMN05421803_13338"/>
<dbReference type="InterPro" id="IPR010982">
    <property type="entry name" value="Lambda_DNA-bd_dom_sf"/>
</dbReference>
<gene>
    <name evidence="5" type="ORF">SAMN05421803_13338</name>
</gene>
<dbReference type="Proteomes" id="UP000184452">
    <property type="component" value="Unassembled WGS sequence"/>
</dbReference>
<keyword evidence="2 5" id="KW-0238">DNA-binding</keyword>
<dbReference type="CDD" id="cd01392">
    <property type="entry name" value="HTH_LacI"/>
    <property type="match status" value="1"/>
</dbReference>
<evidence type="ECO:0000256" key="3">
    <source>
        <dbReference type="ARBA" id="ARBA00023163"/>
    </source>
</evidence>
<dbReference type="AlphaFoldDB" id="A0A1M6VBH4"/>
<evidence type="ECO:0000313" key="5">
    <source>
        <dbReference type="EMBL" id="SHK78808.1"/>
    </source>
</evidence>
<evidence type="ECO:0000256" key="1">
    <source>
        <dbReference type="ARBA" id="ARBA00023015"/>
    </source>
</evidence>
<dbReference type="InterPro" id="IPR028082">
    <property type="entry name" value="Peripla_BP_I"/>
</dbReference>
<keyword evidence="3" id="KW-0804">Transcription</keyword>
<protein>
    <submittedName>
        <fullName evidence="5">DNA-binding transcriptional regulator, LacI/PurR family</fullName>
    </submittedName>
</protein>
<dbReference type="GO" id="GO:0000976">
    <property type="term" value="F:transcription cis-regulatory region binding"/>
    <property type="evidence" value="ECO:0007669"/>
    <property type="project" value="TreeGrafter"/>
</dbReference>
<name>A0A1M6VBH4_9ACTN</name>
<organism evidence="5 6">
    <name type="scientific">Nocardiopsis flavescens</name>
    <dbReference type="NCBI Taxonomy" id="758803"/>
    <lineage>
        <taxon>Bacteria</taxon>
        <taxon>Bacillati</taxon>
        <taxon>Actinomycetota</taxon>
        <taxon>Actinomycetes</taxon>
        <taxon>Streptosporangiales</taxon>
        <taxon>Nocardiopsidaceae</taxon>
        <taxon>Nocardiopsis</taxon>
    </lineage>
</organism>
<evidence type="ECO:0000256" key="2">
    <source>
        <dbReference type="ARBA" id="ARBA00023125"/>
    </source>
</evidence>
<dbReference type="SUPFAM" id="SSF53822">
    <property type="entry name" value="Periplasmic binding protein-like I"/>
    <property type="match status" value="1"/>
</dbReference>
<dbReference type="PANTHER" id="PTHR30146">
    <property type="entry name" value="LACI-RELATED TRANSCRIPTIONAL REPRESSOR"/>
    <property type="match status" value="1"/>
</dbReference>
<dbReference type="RefSeq" id="WP_073384065.1">
    <property type="nucleotide sequence ID" value="NZ_FQZK01000033.1"/>
</dbReference>
<dbReference type="InterPro" id="IPR000843">
    <property type="entry name" value="HTH_LacI"/>
</dbReference>
<keyword evidence="1" id="KW-0805">Transcription regulation</keyword>
<dbReference type="GO" id="GO:0003700">
    <property type="term" value="F:DNA-binding transcription factor activity"/>
    <property type="evidence" value="ECO:0007669"/>
    <property type="project" value="TreeGrafter"/>
</dbReference>
<dbReference type="PROSITE" id="PS00356">
    <property type="entry name" value="HTH_LACI_1"/>
    <property type="match status" value="1"/>
</dbReference>
<dbReference type="SUPFAM" id="SSF47413">
    <property type="entry name" value="lambda repressor-like DNA-binding domains"/>
    <property type="match status" value="1"/>
</dbReference>